<comment type="caution">
    <text evidence="3">The sequence shown here is derived from an EMBL/GenBank/DDBJ whole genome shotgun (WGS) entry which is preliminary data.</text>
</comment>
<organism evidence="3 4">
    <name type="scientific">Candidatus Neomicrothrix subdominans</name>
    <dbReference type="NCBI Taxonomy" id="2954438"/>
    <lineage>
        <taxon>Bacteria</taxon>
        <taxon>Bacillati</taxon>
        <taxon>Actinomycetota</taxon>
        <taxon>Acidimicrobiia</taxon>
        <taxon>Acidimicrobiales</taxon>
        <taxon>Microthrixaceae</taxon>
        <taxon>Candidatus Neomicrothrix</taxon>
    </lineage>
</organism>
<feature type="region of interest" description="Disordered" evidence="1">
    <location>
        <begin position="1"/>
        <end position="26"/>
    </location>
</feature>
<evidence type="ECO:0000256" key="2">
    <source>
        <dbReference type="SAM" id="Phobius"/>
    </source>
</evidence>
<dbReference type="Proteomes" id="UP000727993">
    <property type="component" value="Unassembled WGS sequence"/>
</dbReference>
<dbReference type="EMBL" id="JADJZA010000002">
    <property type="protein sequence ID" value="MBK9296485.1"/>
    <property type="molecule type" value="Genomic_DNA"/>
</dbReference>
<evidence type="ECO:0000313" key="3">
    <source>
        <dbReference type="EMBL" id="MBK9296485.1"/>
    </source>
</evidence>
<keyword evidence="2" id="KW-0472">Membrane</keyword>
<feature type="compositionally biased region" description="Pro residues" evidence="1">
    <location>
        <begin position="8"/>
        <end position="21"/>
    </location>
</feature>
<dbReference type="AlphaFoldDB" id="A0A936NAP2"/>
<feature type="transmembrane region" description="Helical" evidence="2">
    <location>
        <begin position="32"/>
        <end position="57"/>
    </location>
</feature>
<gene>
    <name evidence="3" type="ORF">IPN02_06440</name>
</gene>
<keyword evidence="2" id="KW-0812">Transmembrane</keyword>
<protein>
    <submittedName>
        <fullName evidence="3">DUF4190 domain-containing protein</fullName>
    </submittedName>
</protein>
<proteinExistence type="predicted"/>
<keyword evidence="2" id="KW-1133">Transmembrane helix</keyword>
<name>A0A936NAP2_9ACTN</name>
<dbReference type="Gene3D" id="1.20.140.150">
    <property type="match status" value="1"/>
</dbReference>
<accession>A0A936NAP2</accession>
<evidence type="ECO:0000313" key="4">
    <source>
        <dbReference type="Proteomes" id="UP000727993"/>
    </source>
</evidence>
<evidence type="ECO:0000256" key="1">
    <source>
        <dbReference type="SAM" id="MobiDB-lite"/>
    </source>
</evidence>
<reference evidence="3 4" key="1">
    <citation type="submission" date="2020-10" db="EMBL/GenBank/DDBJ databases">
        <title>Connecting structure to function with the recovery of over 1000 high-quality activated sludge metagenome-assembled genomes encoding full-length rRNA genes using long-read sequencing.</title>
        <authorList>
            <person name="Singleton C.M."/>
            <person name="Petriglieri F."/>
            <person name="Kristensen J.M."/>
            <person name="Kirkegaard R.H."/>
            <person name="Michaelsen T.Y."/>
            <person name="Andersen M.H."/>
            <person name="Karst S.M."/>
            <person name="Dueholm M.S."/>
            <person name="Nielsen P.H."/>
            <person name="Albertsen M."/>
        </authorList>
    </citation>
    <scope>NUCLEOTIDE SEQUENCE [LARGE SCALE GENOMIC DNA]</scope>
    <source>
        <strain evidence="3">Lyne_18-Q3-R50-59_MAXAC.006</strain>
    </source>
</reference>
<sequence>MSMSGGYQPPPPGGGFQPPPQGMVSTTSNNDATIALVAGILSLVCCGFVAAIPAIIYGNRVRHDPSNPQQGFGTAGFIMGWISVALSLVGIVVWVIVLVSGGFSVSTY</sequence>
<feature type="transmembrane region" description="Helical" evidence="2">
    <location>
        <begin position="78"/>
        <end position="103"/>
    </location>
</feature>